<keyword evidence="3" id="KW-1185">Reference proteome</keyword>
<dbReference type="InterPro" id="IPR036397">
    <property type="entry name" value="RNaseH_sf"/>
</dbReference>
<feature type="domain" description="Integrase catalytic" evidence="1">
    <location>
        <begin position="169"/>
        <end position="331"/>
    </location>
</feature>
<protein>
    <submittedName>
        <fullName evidence="2">IS3 family transposase</fullName>
    </submittedName>
</protein>
<gene>
    <name evidence="2" type="ORF">ACFFJ3_12765</name>
</gene>
<evidence type="ECO:0000313" key="2">
    <source>
        <dbReference type="EMBL" id="MFC0227367.1"/>
    </source>
</evidence>
<dbReference type="Pfam" id="PF00665">
    <property type="entry name" value="rve"/>
    <property type="match status" value="1"/>
</dbReference>
<dbReference type="PANTHER" id="PTHR46889:SF4">
    <property type="entry name" value="TRANSPOSASE INSO FOR INSERTION SEQUENCE ELEMENT IS911B-RELATED"/>
    <property type="match status" value="1"/>
</dbReference>
<evidence type="ECO:0000313" key="3">
    <source>
        <dbReference type="Proteomes" id="UP001589792"/>
    </source>
</evidence>
<dbReference type="InterPro" id="IPR048020">
    <property type="entry name" value="Transpos_IS3"/>
</dbReference>
<dbReference type="Gene3D" id="3.30.420.10">
    <property type="entry name" value="Ribonuclease H-like superfamily/Ribonuclease H"/>
    <property type="match status" value="1"/>
</dbReference>
<dbReference type="PROSITE" id="PS50994">
    <property type="entry name" value="INTEGRASE"/>
    <property type="match status" value="1"/>
</dbReference>
<comment type="caution">
    <text evidence="2">The sequence shown here is derived from an EMBL/GenBank/DDBJ whole genome shotgun (WGS) entry which is preliminary data.</text>
</comment>
<dbReference type="Pfam" id="PF13276">
    <property type="entry name" value="HTH_21"/>
    <property type="match status" value="1"/>
</dbReference>
<dbReference type="NCBIfam" id="NF033516">
    <property type="entry name" value="transpos_IS3"/>
    <property type="match status" value="1"/>
</dbReference>
<dbReference type="EMBL" id="JBHLXG010000010">
    <property type="protein sequence ID" value="MFC0227367.1"/>
    <property type="molecule type" value="Genomic_DNA"/>
</dbReference>
<accession>A0ABV6EEE3</accession>
<dbReference type="InterPro" id="IPR025948">
    <property type="entry name" value="HTH-like_dom"/>
</dbReference>
<organism evidence="2 3">
    <name type="scientific">Serratia aquatilis</name>
    <dbReference type="NCBI Taxonomy" id="1737515"/>
    <lineage>
        <taxon>Bacteria</taxon>
        <taxon>Pseudomonadati</taxon>
        <taxon>Pseudomonadota</taxon>
        <taxon>Gammaproteobacteria</taxon>
        <taxon>Enterobacterales</taxon>
        <taxon>Yersiniaceae</taxon>
        <taxon>Serratia</taxon>
    </lineage>
</organism>
<evidence type="ECO:0000259" key="1">
    <source>
        <dbReference type="PROSITE" id="PS50994"/>
    </source>
</evidence>
<sequence>MKSATVIAYSTGLNEEQNHWVTLSSKILSYACEPGVSQEGHGLLCKRTTLRFAFINEHRRFWPVALLCRTMTVSRNGFYRWLKAKDRPDTSLNAERDAHALACWKASRGSLGSRALSSVLRKEGFNLGRYATRNLMKKLGLSGHQRRHRYVVAKEINAAVPNHLDREFNVEAPNRKWVTDITYIPTRQGWCYLAAVVDLYSRKVVGWDVAKTMTAELALSPLRMAKMWRQPKGKVLVHSDQGSQYTCAAWRQYAEDNDIELSQSRRGNCWDNAVIERFFGSLKSEWVKDRCYEDVESAKRDVNKYIIEYYNMWRPHTHLGGLSPNEYEVAT</sequence>
<dbReference type="InterPro" id="IPR050900">
    <property type="entry name" value="Transposase_IS3/IS150/IS904"/>
</dbReference>
<dbReference type="RefSeq" id="WP_380675845.1">
    <property type="nucleotide sequence ID" value="NZ_CP173186.1"/>
</dbReference>
<dbReference type="InterPro" id="IPR012337">
    <property type="entry name" value="RNaseH-like_sf"/>
</dbReference>
<reference evidence="2 3" key="1">
    <citation type="submission" date="2024-09" db="EMBL/GenBank/DDBJ databases">
        <authorList>
            <person name="Sun Q."/>
            <person name="Mori K."/>
        </authorList>
    </citation>
    <scope>NUCLEOTIDE SEQUENCE [LARGE SCALE GENOMIC DNA]</scope>
    <source>
        <strain evidence="2 3">CCM 8626</strain>
    </source>
</reference>
<dbReference type="InterPro" id="IPR001584">
    <property type="entry name" value="Integrase_cat-core"/>
</dbReference>
<dbReference type="Proteomes" id="UP001589792">
    <property type="component" value="Unassembled WGS sequence"/>
</dbReference>
<dbReference type="PANTHER" id="PTHR46889">
    <property type="entry name" value="TRANSPOSASE INSF FOR INSERTION SEQUENCE IS3B-RELATED"/>
    <property type="match status" value="1"/>
</dbReference>
<proteinExistence type="predicted"/>
<dbReference type="SUPFAM" id="SSF53098">
    <property type="entry name" value="Ribonuclease H-like"/>
    <property type="match status" value="1"/>
</dbReference>
<dbReference type="Pfam" id="PF13333">
    <property type="entry name" value="rve_2"/>
    <property type="match status" value="1"/>
</dbReference>
<name>A0ABV6EEE3_9GAMM</name>